<reference evidence="1 2" key="1">
    <citation type="submission" date="2019-02" db="EMBL/GenBank/DDBJ databases">
        <title>Genomic Encyclopedia of Type Strains, Phase IV (KMG-IV): sequencing the most valuable type-strain genomes for metagenomic binning, comparative biology and taxonomic classification.</title>
        <authorList>
            <person name="Goeker M."/>
        </authorList>
    </citation>
    <scope>NUCLEOTIDE SEQUENCE [LARGE SCALE GENOMIC DNA]</scope>
    <source>
        <strain evidence="1 2">DSM 101727</strain>
    </source>
</reference>
<dbReference type="RefSeq" id="WP_130346128.1">
    <property type="nucleotide sequence ID" value="NZ_SGWQ01000008.1"/>
</dbReference>
<organism evidence="1 2">
    <name type="scientific">Herbihabitans rhizosphaerae</name>
    <dbReference type="NCBI Taxonomy" id="1872711"/>
    <lineage>
        <taxon>Bacteria</taxon>
        <taxon>Bacillati</taxon>
        <taxon>Actinomycetota</taxon>
        <taxon>Actinomycetes</taxon>
        <taxon>Pseudonocardiales</taxon>
        <taxon>Pseudonocardiaceae</taxon>
        <taxon>Herbihabitans</taxon>
    </lineage>
</organism>
<evidence type="ECO:0000313" key="2">
    <source>
        <dbReference type="Proteomes" id="UP000294257"/>
    </source>
</evidence>
<proteinExistence type="predicted"/>
<accession>A0A4Q7KIB5</accession>
<evidence type="ECO:0000313" key="1">
    <source>
        <dbReference type="EMBL" id="RZS34660.1"/>
    </source>
</evidence>
<gene>
    <name evidence="1" type="ORF">EV193_1088</name>
</gene>
<name>A0A4Q7KIB5_9PSEU</name>
<keyword evidence="2" id="KW-1185">Reference proteome</keyword>
<dbReference type="AlphaFoldDB" id="A0A4Q7KIB5"/>
<dbReference type="OrthoDB" id="10000919at2"/>
<dbReference type="EMBL" id="SGWQ01000008">
    <property type="protein sequence ID" value="RZS34660.1"/>
    <property type="molecule type" value="Genomic_DNA"/>
</dbReference>
<comment type="caution">
    <text evidence="1">The sequence shown here is derived from an EMBL/GenBank/DDBJ whole genome shotgun (WGS) entry which is preliminary data.</text>
</comment>
<sequence>MIIRGVAIAALAVVSLTACTRGEGEVADLRKTMEDAAAKAPLPDGVRLDPASARFDKGCSGLAECGDGDPTDASYEADLTLSDSVPAKWCEAITVPLRAKGFRLVSPFGGGRPSTMDKLFRLPSDSVRWAEVDEKVCATGGVSTMFVVNADGGSPVPGGYLSVWIPAKPGGSASRPRYEITTPIDGDKSIKKLPVNGPPLTRSELAHLRRVLDQRVVLVANPPQDGVGASLYFGRGRARFELTGGTAVRLWVRCVPGDNALVRAYQERSTAGEKPREEQRTVPCTGDAAEVTMPPVGSPVEVFAGVYETLPAPGASPKLTSRPYTVEVAPV</sequence>
<dbReference type="PROSITE" id="PS51257">
    <property type="entry name" value="PROKAR_LIPOPROTEIN"/>
    <property type="match status" value="1"/>
</dbReference>
<protein>
    <submittedName>
        <fullName evidence="1">Uncharacterized protein</fullName>
    </submittedName>
</protein>
<dbReference type="Proteomes" id="UP000294257">
    <property type="component" value="Unassembled WGS sequence"/>
</dbReference>